<sequence length="145" mass="15531">MLMFNAGGTNRTERLAKALKESRPDFTLHNARIFARTVIDAPDGIFSAKPLKFLPQERSNSGQADERDKAPVAVRAVLPDAEFFRINPSAIGPNLLPLAAPDALSGDLVAERGGGLVLYLGNGRVFDGGAVHDDLQKLGLAIPDR</sequence>
<evidence type="ECO:0000313" key="2">
    <source>
        <dbReference type="Proteomes" id="UP001056610"/>
    </source>
</evidence>
<protein>
    <submittedName>
        <fullName evidence="1">Uncharacterized protein</fullName>
    </submittedName>
</protein>
<name>A0ABY4QS07_9MYCO</name>
<gene>
    <name evidence="1" type="ORF">M5I08_24925</name>
</gene>
<reference evidence="1" key="1">
    <citation type="submission" date="2022-05" db="EMBL/GenBank/DDBJ databases">
        <title>A methanotrophic Mycobacterium dominates a cave microbial ecosystem.</title>
        <authorList>
            <person name="Van Spanning R.J.M."/>
            <person name="Guan Q."/>
            <person name="Melkonian C."/>
            <person name="Gallant J."/>
            <person name="Polerecky L."/>
            <person name="Flot J.-F."/>
            <person name="Brandt B.W."/>
            <person name="Braster M."/>
            <person name="Iturbe Espinoza P."/>
            <person name="Aerts J."/>
            <person name="Meima-Franke M."/>
            <person name="Piersma S.R."/>
            <person name="Bunduc C."/>
            <person name="Ummels R."/>
            <person name="Pain A."/>
            <person name="Fleming E.J."/>
            <person name="van der Wel N."/>
            <person name="Gherman V.D."/>
            <person name="Sarbu S.M."/>
            <person name="Bodelier P.L.E."/>
            <person name="Bitter W."/>
        </authorList>
    </citation>
    <scope>NUCLEOTIDE SEQUENCE</scope>
    <source>
        <strain evidence="1">Sulfur Cave</strain>
        <plasmid evidence="1">unnamed</plasmid>
    </source>
</reference>
<geneLocation type="plasmid" evidence="1 2">
    <name>unnamed</name>
</geneLocation>
<dbReference type="RefSeq" id="WP_219070643.1">
    <property type="nucleotide sequence ID" value="NZ_CAJUXY010000101.1"/>
</dbReference>
<proteinExistence type="predicted"/>
<evidence type="ECO:0000313" key="1">
    <source>
        <dbReference type="EMBL" id="UQX13451.1"/>
    </source>
</evidence>
<dbReference type="Proteomes" id="UP001056610">
    <property type="component" value="Plasmid unnamed"/>
</dbReference>
<organism evidence="1 2">
    <name type="scientific">Candidatus Mycobacterium methanotrophicum</name>
    <dbReference type="NCBI Taxonomy" id="2943498"/>
    <lineage>
        <taxon>Bacteria</taxon>
        <taxon>Bacillati</taxon>
        <taxon>Actinomycetota</taxon>
        <taxon>Actinomycetes</taxon>
        <taxon>Mycobacteriales</taxon>
        <taxon>Mycobacteriaceae</taxon>
        <taxon>Mycobacterium</taxon>
    </lineage>
</organism>
<dbReference type="EMBL" id="CP097321">
    <property type="protein sequence ID" value="UQX13451.1"/>
    <property type="molecule type" value="Genomic_DNA"/>
</dbReference>
<keyword evidence="2" id="KW-1185">Reference proteome</keyword>
<keyword evidence="1" id="KW-0614">Plasmid</keyword>
<accession>A0ABY4QS07</accession>